<evidence type="ECO:0000256" key="23">
    <source>
        <dbReference type="ARBA" id="ARBA00022989"/>
    </source>
</evidence>
<dbReference type="Gene3D" id="2.60.40.350">
    <property type="match status" value="1"/>
</dbReference>
<keyword evidence="19" id="KW-0720">Serine protease</keyword>
<evidence type="ECO:0000256" key="1">
    <source>
        <dbReference type="ARBA" id="ARBA00000840"/>
    </source>
</evidence>
<feature type="active site" description="Charge relay system" evidence="33">
    <location>
        <position position="149"/>
    </location>
</feature>
<proteinExistence type="predicted"/>
<keyword evidence="20" id="KW-0946">Virion</keyword>
<keyword evidence="17" id="KW-0378">Hydrolase</keyword>
<dbReference type="GO" id="GO:0005198">
    <property type="term" value="F:structural molecule activity"/>
    <property type="evidence" value="ECO:0007669"/>
    <property type="project" value="InterPro"/>
</dbReference>
<keyword evidence="12" id="KW-0945">Host-virus interaction</keyword>
<evidence type="ECO:0000256" key="29">
    <source>
        <dbReference type="ARBA" id="ARBA00023288"/>
    </source>
</evidence>
<evidence type="ECO:0000256" key="33">
    <source>
        <dbReference type="PIRSR" id="PIRSR600936-1"/>
    </source>
</evidence>
<dbReference type="GeneID" id="20357423"/>
<dbReference type="GO" id="GO:0006508">
    <property type="term" value="P:proteolysis"/>
    <property type="evidence" value="ECO:0007669"/>
    <property type="project" value="UniProtKB-KW"/>
</dbReference>
<evidence type="ECO:0000256" key="2">
    <source>
        <dbReference type="ARBA" id="ARBA00004192"/>
    </source>
</evidence>
<feature type="compositionally biased region" description="Basic residues" evidence="34">
    <location>
        <begin position="93"/>
        <end position="114"/>
    </location>
</feature>
<dbReference type="InterPro" id="IPR038055">
    <property type="entry name" value="Glycoprot_E_dimer_dom"/>
</dbReference>
<evidence type="ECO:0000256" key="16">
    <source>
        <dbReference type="ARBA" id="ARBA00022692"/>
    </source>
</evidence>
<evidence type="ECO:0000313" key="38">
    <source>
        <dbReference type="Proteomes" id="UP000114763"/>
    </source>
</evidence>
<dbReference type="RefSeq" id="YP_009058893.1">
    <property type="nucleotide sequence ID" value="NC_024887.1"/>
</dbReference>
<keyword evidence="15" id="KW-0165">Cleavage on pair of basic residues</keyword>
<feature type="transmembrane region" description="Helical" evidence="35">
    <location>
        <begin position="735"/>
        <end position="756"/>
    </location>
</feature>
<dbReference type="InterPro" id="IPR036253">
    <property type="entry name" value="Glycoprot_cen/dimer_sf"/>
</dbReference>
<evidence type="ECO:0000256" key="31">
    <source>
        <dbReference type="ARBA" id="ARBA00033029"/>
    </source>
</evidence>
<dbReference type="GO" id="GO:0020002">
    <property type="term" value="C:host cell plasma membrane"/>
    <property type="evidence" value="ECO:0007669"/>
    <property type="project" value="UniProtKB-SubCell"/>
</dbReference>
<dbReference type="SUPFAM" id="SSF50494">
    <property type="entry name" value="Trypsin-like serine proteases"/>
    <property type="match status" value="1"/>
</dbReference>
<reference evidence="37 38" key="1">
    <citation type="submission" date="2014-07" db="EMBL/GenBank/DDBJ databases">
        <title>Complete Genome Sequence of Middelburg Viruses Isolated from Arthropods in Central African Republic.</title>
        <authorList>
            <person name="Berthet N."/>
            <person name="Tricou V."/>
            <person name="Nakoune E."/>
            <person name="Kazanji M."/>
        </authorList>
    </citation>
    <scope>NUCLEOTIDE SEQUENCE [LARGE SCALE GENOMIC DNA]</scope>
    <source>
        <strain evidence="37">ArB-8422</strain>
    </source>
</reference>
<accession>A0A088FK70</accession>
<feature type="transmembrane region" description="Helical" evidence="35">
    <location>
        <begin position="697"/>
        <end position="723"/>
    </location>
</feature>
<name>A0A088FK70_MIDDV</name>
<dbReference type="PRINTS" id="PR00798">
    <property type="entry name" value="TOGAVIRIN"/>
</dbReference>
<evidence type="ECO:0000256" key="27">
    <source>
        <dbReference type="ARBA" id="ARBA00023180"/>
    </source>
</evidence>
<keyword evidence="16 35" id="KW-0812">Transmembrane</keyword>
<dbReference type="EMBL" id="KM115530">
    <property type="protein sequence ID" value="AIM46756.1"/>
    <property type="molecule type" value="Genomic_RNA"/>
</dbReference>
<evidence type="ECO:0000259" key="36">
    <source>
        <dbReference type="PROSITE" id="PS51690"/>
    </source>
</evidence>
<organismHost>
    <name type="scientific">Ovis aries</name>
    <name type="common">Sheep</name>
    <dbReference type="NCBI Taxonomy" id="9940"/>
</organismHost>
<keyword evidence="29" id="KW-0449">Lipoprotein</keyword>
<evidence type="ECO:0000256" key="7">
    <source>
        <dbReference type="ARBA" id="ARBA00014555"/>
    </source>
</evidence>
<dbReference type="Gene3D" id="2.40.10.10">
    <property type="entry name" value="Trypsin-like serine proteases"/>
    <property type="match status" value="2"/>
</dbReference>
<evidence type="ECO:0000256" key="9">
    <source>
        <dbReference type="ARBA" id="ARBA00022510"/>
    </source>
</evidence>
<comment type="catalytic activity">
    <reaction evidence="1">
        <text>Autocatalytic release of the core protein from the N-terminus of the togavirus structural polyprotein by hydrolysis of a -Trp-|-Ser- bond.</text>
        <dbReference type="EC" id="3.4.21.90"/>
    </reaction>
</comment>
<keyword evidence="11" id="KW-0167">Capsid protein</keyword>
<dbReference type="InterPro" id="IPR002548">
    <property type="entry name" value="Alpha_E1_glycop"/>
</dbReference>
<dbReference type="GO" id="GO:0004252">
    <property type="term" value="F:serine-type endopeptidase activity"/>
    <property type="evidence" value="ECO:0007669"/>
    <property type="project" value="InterPro"/>
</dbReference>
<organism evidence="37 38">
    <name type="scientific">Middelburg virus</name>
    <dbReference type="NCBI Taxonomy" id="11023"/>
    <lineage>
        <taxon>Viruses</taxon>
        <taxon>Riboviria</taxon>
        <taxon>Orthornavirae</taxon>
        <taxon>Kitrinoviricota</taxon>
        <taxon>Alsuviricetes</taxon>
        <taxon>Martellivirales</taxon>
        <taxon>Togaviridae</taxon>
        <taxon>Alphavirus</taxon>
        <taxon>Alphavirus middelburg</taxon>
    </lineage>
</organism>
<comment type="subunit">
    <text evidence="32">The precursor of protein E3/E2 and E1 form a heterodimer shortly after synthesis.</text>
</comment>
<keyword evidence="24 35" id="KW-0472">Membrane</keyword>
<evidence type="ECO:0000256" key="26">
    <source>
        <dbReference type="ARBA" id="ARBA00023157"/>
    </source>
</evidence>
<keyword evidence="25" id="KW-0564">Palmitate</keyword>
<dbReference type="InterPro" id="IPR000930">
    <property type="entry name" value="Peptidase_S3"/>
</dbReference>
<dbReference type="Pfam" id="PF01589">
    <property type="entry name" value="Alpha_E1_glycop"/>
    <property type="match status" value="1"/>
</dbReference>
<dbReference type="InterPro" id="IPR043504">
    <property type="entry name" value="Peptidase_S1_PA_chymotrypsin"/>
</dbReference>
<evidence type="ECO:0000256" key="22">
    <source>
        <dbReference type="ARBA" id="ARBA00022973"/>
    </source>
</evidence>
<feature type="region of interest" description="Disordered" evidence="34">
    <location>
        <begin position="59"/>
        <end position="114"/>
    </location>
</feature>
<keyword evidence="10" id="KW-1032">Host cell membrane</keyword>
<feature type="compositionally biased region" description="Basic residues" evidence="34">
    <location>
        <begin position="69"/>
        <end position="84"/>
    </location>
</feature>
<feature type="active site" description="Charge relay system" evidence="33">
    <location>
        <position position="223"/>
    </location>
</feature>
<keyword evidence="13" id="KW-1162">Viral penetration into host cytoplasm</keyword>
<evidence type="ECO:0000256" key="34">
    <source>
        <dbReference type="SAM" id="MobiDB-lite"/>
    </source>
</evidence>
<feature type="transmembrane region" description="Helical" evidence="35">
    <location>
        <begin position="776"/>
        <end position="794"/>
    </location>
</feature>
<evidence type="ECO:0000256" key="35">
    <source>
        <dbReference type="SAM" id="Phobius"/>
    </source>
</evidence>
<evidence type="ECO:0000256" key="15">
    <source>
        <dbReference type="ARBA" id="ARBA00022685"/>
    </source>
</evidence>
<evidence type="ECO:0000256" key="28">
    <source>
        <dbReference type="ARBA" id="ARBA00023200"/>
    </source>
</evidence>
<dbReference type="FunFam" id="2.60.98.10:FF:000002">
    <property type="entry name" value="Structural polyprotein"/>
    <property type="match status" value="1"/>
</dbReference>
<dbReference type="GO" id="GO:0039654">
    <property type="term" value="P:fusion of virus membrane with host endosome membrane"/>
    <property type="evidence" value="ECO:0007669"/>
    <property type="project" value="UniProtKB-KW"/>
</dbReference>
<evidence type="ECO:0000256" key="17">
    <source>
        <dbReference type="ARBA" id="ARBA00022801"/>
    </source>
</evidence>
<evidence type="ECO:0000256" key="32">
    <source>
        <dbReference type="ARBA" id="ARBA00038810"/>
    </source>
</evidence>
<evidence type="ECO:0000256" key="20">
    <source>
        <dbReference type="ARBA" id="ARBA00022844"/>
    </source>
</evidence>
<evidence type="ECO:0000256" key="6">
    <source>
        <dbReference type="ARBA" id="ARBA00004598"/>
    </source>
</evidence>
<evidence type="ECO:0000256" key="21">
    <source>
        <dbReference type="ARBA" id="ARBA00022870"/>
    </source>
</evidence>
<keyword evidence="23 35" id="KW-1133">Transmembrane helix</keyword>
<evidence type="ECO:0000256" key="10">
    <source>
        <dbReference type="ARBA" id="ARBA00022511"/>
    </source>
</evidence>
<organismHost>
    <name type="scientific">Aedes</name>
    <dbReference type="NCBI Taxonomy" id="7158"/>
</organismHost>
<evidence type="ECO:0000256" key="13">
    <source>
        <dbReference type="ARBA" id="ARBA00022595"/>
    </source>
</evidence>
<evidence type="ECO:0000313" key="37">
    <source>
        <dbReference type="EMBL" id="AIM46756.1"/>
    </source>
</evidence>
<dbReference type="Proteomes" id="UP000114763">
    <property type="component" value="Segment"/>
</dbReference>
<dbReference type="InterPro" id="IPR000936">
    <property type="entry name" value="Alpha_E2_glycop"/>
</dbReference>
<evidence type="ECO:0000256" key="11">
    <source>
        <dbReference type="ARBA" id="ARBA00022561"/>
    </source>
</evidence>
<dbReference type="Gene3D" id="1.10.287.2230">
    <property type="match status" value="1"/>
</dbReference>
<keyword evidence="14" id="KW-0645">Protease</keyword>
<dbReference type="InterPro" id="IPR002533">
    <property type="entry name" value="Alpha_E3_glycop"/>
</dbReference>
<evidence type="ECO:0000256" key="24">
    <source>
        <dbReference type="ARBA" id="ARBA00023136"/>
    </source>
</evidence>
<keyword evidence="9" id="KW-1170">Fusion of virus membrane with host endosomal membrane</keyword>
<dbReference type="InterPro" id="IPR042305">
    <property type="entry name" value="Alphavir_E2_B"/>
</dbReference>
<dbReference type="SUPFAM" id="SSF56983">
    <property type="entry name" value="Viral glycoprotein, central and dimerisation domains"/>
    <property type="match status" value="1"/>
</dbReference>
<keyword evidence="22" id="KW-1144">T=4 icosahedral capsid protein</keyword>
<feature type="domain" description="Peptidase S3" evidence="36">
    <location>
        <begin position="123"/>
        <end position="271"/>
    </location>
</feature>
<dbReference type="GO" id="GO:0019062">
    <property type="term" value="P:virion attachment to host cell"/>
    <property type="evidence" value="ECO:0007669"/>
    <property type="project" value="UniProtKB-KW"/>
</dbReference>
<feature type="transmembrane region" description="Helical" evidence="35">
    <location>
        <begin position="801"/>
        <end position="820"/>
    </location>
</feature>
<evidence type="ECO:0000256" key="5">
    <source>
        <dbReference type="ARBA" id="ARBA00004563"/>
    </source>
</evidence>
<keyword evidence="30" id="KW-1160">Virus entry into host cell</keyword>
<keyword evidence="26" id="KW-1015">Disulfide bond</keyword>
<evidence type="ECO:0000256" key="18">
    <source>
        <dbReference type="ARBA" id="ARBA00022804"/>
    </source>
</evidence>
<protein>
    <recommendedName>
        <fullName evidence="7">Structural polyprotein</fullName>
    </recommendedName>
    <alternativeName>
        <fullName evidence="31">p130</fullName>
    </alternativeName>
</protein>
<keyword evidence="28" id="KW-1035">Host cytoplasm</keyword>
<dbReference type="KEGG" id="vg:20357423"/>
<dbReference type="FunFam" id="2.40.10.10:FF:000076">
    <property type="entry name" value="Structural polyprotein"/>
    <property type="match status" value="1"/>
</dbReference>
<keyword evidence="21" id="KW-1043">Host membrane</keyword>
<dbReference type="Pfam" id="PF01563">
    <property type="entry name" value="Alpha_E3_glycop"/>
    <property type="match status" value="1"/>
</dbReference>
<dbReference type="Gene3D" id="2.60.40.3200">
    <property type="entry name" value="Alphavirus E2 glycoprotein, A domain"/>
    <property type="match status" value="1"/>
</dbReference>
<dbReference type="GO" id="GO:0039619">
    <property type="term" value="C:T=4 icosahedral viral capsid"/>
    <property type="evidence" value="ECO:0007669"/>
    <property type="project" value="UniProtKB-KW"/>
</dbReference>
<keyword evidence="27" id="KW-0325">Glycoprotein</keyword>
<keyword evidence="38" id="KW-1185">Reference proteome</keyword>
<keyword evidence="8" id="KW-1168">Fusion of virus membrane with host membrane</keyword>
<dbReference type="SUPFAM" id="SSF81296">
    <property type="entry name" value="E set domains"/>
    <property type="match status" value="1"/>
</dbReference>
<dbReference type="InterPro" id="IPR042304">
    <property type="entry name" value="Alphavir_E2_A"/>
</dbReference>
<sequence>MNYIPTQTFYGRRWRPRPAARPWVAPPPVYYPPPPPVPVDPQAQQMQQLIAAVNTLAIRQNGTRTPGQQRRKRQPNKPKRKQTPPKKQNPAKTKNKQKPQPPKPKKRKPGKRERKCMKIENDCIFEVKLEGKVTGYACLVGDKVMKPAHVKGVIDNPDLAKLAFKKSSKYDLECAQIPVHMKSDASQFTHEKPEGHYNWHHGAVQYLNGRFTIPTGAGKPGDSGRPIFDNKGRVVAIVLGGANEGARTALSVVTWNKDMVTRITPEGTEEWTALVTTACILSNLTFDCSLPPCAPCCYEKDAEGTLRMLEDNVDNPGYYDLLAASTHCDAPQRRRRRGLTEDYEAYKLTKPYIAYCSDCGNGQFCYSPIAIERVRAEASDGMLKIQISAQIGLQVDGAHSWTKIRYMKGHDVEDTDRNSLEVFTTGECTVHGTMGHFIVATCPEGDSLTVAFVDKHKVRHACRIAYKHRVPVLGREHFTVRPHHGVELPCTTYAMRTSVTTEEIEMHVAHDVPDNTFLSKTGNKVKITPKGKSIRYNCTCGSKESGVTKQDKEFDNCEVSQCHTMVTAHDKWQFNSPYVPRAGSGKKGKIHVPFPLSNSTCRVPLAPLPNTIPAKNGITLQLHPVAPTLLTYRTLGEKPEHHTEWISESCERTLPVPEEGLEYTWGNHAPVRLWAQLTTKGSAHGMPHEIFSYYYGLYPATTVAVCVGLACVILLALSASCCLCVSARNKCLTPYALTPGAVVPCTLSLLCCAPRAKAATFAETAAYLWDENQTVFWMQFAIPVACFMIVTYCLRHLMLCCRTASFLVAVSLGMGATQAYEHSVTLPNAVGFPYRAHVDRPGFSPLTLHMEVVSTSLEPTLALDYVTCEYKTVVPSPKVTCCGMSECAHQQKADFQCKVYTGVYPFLWGGAYCFCNSENTQLSEAYVERSEVCKHDHAAAYRAHTAALKAKIRVTYGSTNGTAEAFVNGESTARIGDLKMILGPISTAWSPFDPKIVVYKDEVYNHDYPPYGSGQPGRFGDLQSRTTESNDVYANTALKLARPSAGTVHVPYTQTPSGFKYWLKEKGDALNHKAPFGCIIKTNPVRAENCAVGNIPVSLDIPDAAFTRIVDAPSLTGLKCEVATCTHSSDFGGTLVVEYKTDKVGTCAVHSESNTAVMQETSLSVTMDGRGTLHFSTASASPSFVLKVCSSKTTCTAKCVPPKDHVVPFPANHNNVVFPDFSSTAVSWLTHTMGGATVVIAIGITIFLIVTCIAFSRH</sequence>
<evidence type="ECO:0000256" key="12">
    <source>
        <dbReference type="ARBA" id="ARBA00022581"/>
    </source>
</evidence>
<feature type="active site" description="Charge relay system" evidence="33">
    <location>
        <position position="171"/>
    </location>
</feature>
<evidence type="ECO:0000256" key="3">
    <source>
        <dbReference type="ARBA" id="ARBA00004385"/>
    </source>
</evidence>
<evidence type="ECO:0000256" key="4">
    <source>
        <dbReference type="ARBA" id="ARBA00004402"/>
    </source>
</evidence>
<dbReference type="Gene3D" id="2.60.40.2400">
    <property type="entry name" value="Alphavirus E2 glycoprotein, domain C"/>
    <property type="match status" value="1"/>
</dbReference>
<dbReference type="InterPro" id="IPR009003">
    <property type="entry name" value="Peptidase_S1_PA"/>
</dbReference>
<dbReference type="Gene3D" id="2.60.40.4310">
    <property type="entry name" value="Alphavirus E2 glycoprotein, domain B"/>
    <property type="match status" value="1"/>
</dbReference>
<dbReference type="PROSITE" id="PS51690">
    <property type="entry name" value="ALPHAVIRUS_CP"/>
    <property type="match status" value="1"/>
</dbReference>
<dbReference type="InterPro" id="IPR042306">
    <property type="entry name" value="Alphavir_E2_C"/>
</dbReference>
<dbReference type="InterPro" id="IPR000336">
    <property type="entry name" value="Flavivir/Alphavir_Ig-like_sf"/>
</dbReference>
<comment type="subcellular location">
    <subcellularLocation>
        <location evidence="6">Host cell membrane</location>
        <topology evidence="6">Multi-pass membrane protein</topology>
    </subcellularLocation>
    <subcellularLocation>
        <location evidence="4">Host cell membrane</location>
        <topology evidence="4">Single-pass type I membrane protein</topology>
    </subcellularLocation>
    <subcellularLocation>
        <location evidence="2">Host cytoplasm</location>
    </subcellularLocation>
    <subcellularLocation>
        <location evidence="3">Virion membrane</location>
        <topology evidence="3">Multi-pass membrane protein</topology>
    </subcellularLocation>
    <subcellularLocation>
        <location evidence="5">Virion membrane</location>
        <topology evidence="5">Single-pass type I membrane protein</topology>
    </subcellularLocation>
</comment>
<dbReference type="GO" id="GO:0055036">
    <property type="term" value="C:virion membrane"/>
    <property type="evidence" value="ECO:0007669"/>
    <property type="project" value="UniProtKB-SubCell"/>
</dbReference>
<dbReference type="GO" id="GO:0046718">
    <property type="term" value="P:symbiont entry into host cell"/>
    <property type="evidence" value="ECO:0007669"/>
    <property type="project" value="UniProtKB-KW"/>
</dbReference>
<dbReference type="Pfam" id="PF00943">
    <property type="entry name" value="Alpha_E2_glycop"/>
    <property type="match status" value="1"/>
</dbReference>
<dbReference type="Gene3D" id="2.60.98.10">
    <property type="entry name" value="Tick-borne Encephalitis virus Glycoprotein, domain 1"/>
    <property type="match status" value="3"/>
</dbReference>
<evidence type="ECO:0000256" key="25">
    <source>
        <dbReference type="ARBA" id="ARBA00023139"/>
    </source>
</evidence>
<organismHost>
    <name type="scientific">Mansonia</name>
    <dbReference type="NCBI Taxonomy" id="149459"/>
</organismHost>
<keyword evidence="18" id="KW-1161">Viral attachment to host cell</keyword>
<evidence type="ECO:0000256" key="30">
    <source>
        <dbReference type="ARBA" id="ARBA00023296"/>
    </source>
</evidence>
<dbReference type="InterPro" id="IPR014756">
    <property type="entry name" value="Ig_E-set"/>
</dbReference>
<dbReference type="Pfam" id="PF00944">
    <property type="entry name" value="Peptidase_S3"/>
    <property type="match status" value="1"/>
</dbReference>
<evidence type="ECO:0000256" key="14">
    <source>
        <dbReference type="ARBA" id="ARBA00022670"/>
    </source>
</evidence>
<evidence type="ECO:0000256" key="19">
    <source>
        <dbReference type="ARBA" id="ARBA00022825"/>
    </source>
</evidence>
<dbReference type="GO" id="GO:0030430">
    <property type="term" value="C:host cell cytoplasm"/>
    <property type="evidence" value="ECO:0007669"/>
    <property type="project" value="UniProtKB-SubCell"/>
</dbReference>
<feature type="transmembrane region" description="Helical" evidence="35">
    <location>
        <begin position="1228"/>
        <end position="1255"/>
    </location>
</feature>
<evidence type="ECO:0000256" key="8">
    <source>
        <dbReference type="ARBA" id="ARBA00022506"/>
    </source>
</evidence>